<dbReference type="InterPro" id="IPR011821">
    <property type="entry name" value="O_succ_thio_ly"/>
</dbReference>
<sequence length="408" mass="42925">MSVHLQDRPGATPATRNRCTSAVRAGIDRDTAYGAVTPPIVLSSNFSFAGFNDKRTYDYTRSGNPTRDLLAEALAELEGGAGSVVTATGMAAITLVLHALLKPGDKLVVPHDAYGGSWRLFNALADKGAFELLTIDLTDPRALAEALTREPALVWIETPSNPLLRITDLRFVIDAAHAAGALAVVDNTFLSPALQQPISFGADIVVHSTTKYINGHSDVVGGAVVAKDADVHEKLAWWANCLGITGAPFDSFLTLRGLRTLGARLRVHQENTVALADLFDGHPAVRAVHYPGLSSHPGHAIAARQQTGFGAMLSVELDGGESAVRAFLEGLECFTLAESLGGVESLVAHPATMTHAAMSAEARAAAGVGDGLLRLSVGIEHVDDLVADIATALERAQATRASRKRVAK</sequence>
<evidence type="ECO:0000256" key="2">
    <source>
        <dbReference type="ARBA" id="ARBA00022898"/>
    </source>
</evidence>
<dbReference type="InterPro" id="IPR015422">
    <property type="entry name" value="PyrdxlP-dep_Trfase_small"/>
</dbReference>
<comment type="similarity">
    <text evidence="3">Belongs to the trans-sulfuration enzymes family.</text>
</comment>
<dbReference type="RefSeq" id="WP_332618162.1">
    <property type="nucleotide sequence ID" value="NZ_JAXGFP010000007.1"/>
</dbReference>
<dbReference type="PIRSF" id="PIRSF001434">
    <property type="entry name" value="CGS"/>
    <property type="match status" value="1"/>
</dbReference>
<keyword evidence="5" id="KW-1185">Reference proteome</keyword>
<protein>
    <submittedName>
        <fullName evidence="4">O-succinylhomoserine (Thiol)-lyase</fullName>
    </submittedName>
</protein>
<dbReference type="SUPFAM" id="SSF53383">
    <property type="entry name" value="PLP-dependent transferases"/>
    <property type="match status" value="1"/>
</dbReference>
<dbReference type="InterPro" id="IPR015421">
    <property type="entry name" value="PyrdxlP-dep_Trfase_major"/>
</dbReference>
<dbReference type="Gene3D" id="3.90.1150.10">
    <property type="entry name" value="Aspartate Aminotransferase, domain 1"/>
    <property type="match status" value="1"/>
</dbReference>
<organism evidence="4 5">
    <name type="scientific">Novilysobacter erysipheiresistens</name>
    <dbReference type="NCBI Taxonomy" id="1749332"/>
    <lineage>
        <taxon>Bacteria</taxon>
        <taxon>Pseudomonadati</taxon>
        <taxon>Pseudomonadota</taxon>
        <taxon>Gammaproteobacteria</taxon>
        <taxon>Lysobacterales</taxon>
        <taxon>Lysobacteraceae</taxon>
        <taxon>Novilysobacter</taxon>
    </lineage>
</organism>
<gene>
    <name evidence="4" type="ORF">SNE34_13690</name>
</gene>
<keyword evidence="2 3" id="KW-0663">Pyridoxal phosphate</keyword>
<evidence type="ECO:0000313" key="4">
    <source>
        <dbReference type="EMBL" id="MEG3185061.1"/>
    </source>
</evidence>
<dbReference type="PANTHER" id="PTHR11808:SF75">
    <property type="entry name" value="CYSTATHIONINE GAMMA-SYNTHASE"/>
    <property type="match status" value="1"/>
</dbReference>
<evidence type="ECO:0000313" key="5">
    <source>
        <dbReference type="Proteomes" id="UP001355056"/>
    </source>
</evidence>
<accession>A0ABU7Z1K4</accession>
<proteinExistence type="inferred from homology"/>
<dbReference type="Gene3D" id="3.40.640.10">
    <property type="entry name" value="Type I PLP-dependent aspartate aminotransferase-like (Major domain)"/>
    <property type="match status" value="1"/>
</dbReference>
<dbReference type="Pfam" id="PF01053">
    <property type="entry name" value="Cys_Met_Meta_PP"/>
    <property type="match status" value="1"/>
</dbReference>
<name>A0ABU7Z1K4_9GAMM</name>
<dbReference type="NCBIfam" id="NF006450">
    <property type="entry name" value="PRK08776.1"/>
    <property type="match status" value="1"/>
</dbReference>
<dbReference type="NCBIfam" id="TIGR02080">
    <property type="entry name" value="O_succ_thio_ly"/>
    <property type="match status" value="1"/>
</dbReference>
<comment type="cofactor">
    <cofactor evidence="1 3">
        <name>pyridoxal 5'-phosphate</name>
        <dbReference type="ChEBI" id="CHEBI:597326"/>
    </cofactor>
</comment>
<dbReference type="CDD" id="cd00614">
    <property type="entry name" value="CGS_like"/>
    <property type="match status" value="1"/>
</dbReference>
<dbReference type="Proteomes" id="UP001355056">
    <property type="component" value="Unassembled WGS sequence"/>
</dbReference>
<dbReference type="PANTHER" id="PTHR11808">
    <property type="entry name" value="TRANS-SULFURATION ENZYME FAMILY MEMBER"/>
    <property type="match status" value="1"/>
</dbReference>
<dbReference type="EMBL" id="JAXGFP010000007">
    <property type="protein sequence ID" value="MEG3185061.1"/>
    <property type="molecule type" value="Genomic_DNA"/>
</dbReference>
<dbReference type="InterPro" id="IPR015424">
    <property type="entry name" value="PyrdxlP-dep_Trfase"/>
</dbReference>
<reference evidence="4 5" key="1">
    <citation type="journal article" date="2016" name="Int. J. Syst. Evol. Microbiol.">
        <title>Lysobacter erysipheiresistens sp. nov., an antagonist of powdery mildew, isolated from tobacco-cultivated soil.</title>
        <authorList>
            <person name="Xie B."/>
            <person name="Li T."/>
            <person name="Lin X."/>
            <person name="Wang C.J."/>
            <person name="Chen Y.J."/>
            <person name="Liu W.J."/>
            <person name="Zhao Z.W."/>
        </authorList>
    </citation>
    <scope>NUCLEOTIDE SEQUENCE [LARGE SCALE GENOMIC DNA]</scope>
    <source>
        <strain evidence="4 5">RS-LYSO-3</strain>
    </source>
</reference>
<comment type="caution">
    <text evidence="4">The sequence shown here is derived from an EMBL/GenBank/DDBJ whole genome shotgun (WGS) entry which is preliminary data.</text>
</comment>
<evidence type="ECO:0000256" key="3">
    <source>
        <dbReference type="RuleBase" id="RU362118"/>
    </source>
</evidence>
<dbReference type="InterPro" id="IPR000277">
    <property type="entry name" value="Cys/Met-Metab_PyrdxlP-dep_enz"/>
</dbReference>
<dbReference type="PROSITE" id="PS00868">
    <property type="entry name" value="CYS_MET_METAB_PP"/>
    <property type="match status" value="1"/>
</dbReference>
<evidence type="ECO:0000256" key="1">
    <source>
        <dbReference type="ARBA" id="ARBA00001933"/>
    </source>
</evidence>
<dbReference type="InterPro" id="IPR054542">
    <property type="entry name" value="Cys_met_metab_PP"/>
</dbReference>